<dbReference type="AlphaFoldDB" id="A0A2M4AZ47"/>
<organism evidence="3">
    <name type="scientific">Anopheles triannulatus</name>
    <dbReference type="NCBI Taxonomy" id="58253"/>
    <lineage>
        <taxon>Eukaryota</taxon>
        <taxon>Metazoa</taxon>
        <taxon>Ecdysozoa</taxon>
        <taxon>Arthropoda</taxon>
        <taxon>Hexapoda</taxon>
        <taxon>Insecta</taxon>
        <taxon>Pterygota</taxon>
        <taxon>Neoptera</taxon>
        <taxon>Endopterygota</taxon>
        <taxon>Diptera</taxon>
        <taxon>Nematocera</taxon>
        <taxon>Culicoidea</taxon>
        <taxon>Culicidae</taxon>
        <taxon>Anophelinae</taxon>
        <taxon>Anopheles</taxon>
    </lineage>
</organism>
<name>A0A2M4AZ47_9DIPT</name>
<feature type="compositionally biased region" description="Basic and acidic residues" evidence="1">
    <location>
        <begin position="1"/>
        <end position="11"/>
    </location>
</feature>
<dbReference type="EMBL" id="GGFK01012704">
    <property type="protein sequence ID" value="MBW46025.1"/>
    <property type="molecule type" value="Transcribed_RNA"/>
</dbReference>
<feature type="region of interest" description="Disordered" evidence="1">
    <location>
        <begin position="1"/>
        <end position="25"/>
    </location>
</feature>
<evidence type="ECO:0000313" key="3">
    <source>
        <dbReference type="EMBL" id="MBW46025.1"/>
    </source>
</evidence>
<accession>A0A2M4AZ47</accession>
<protein>
    <submittedName>
        <fullName evidence="3">Uncharacterized protein</fullName>
    </submittedName>
</protein>
<evidence type="ECO:0000256" key="2">
    <source>
        <dbReference type="SAM" id="Phobius"/>
    </source>
</evidence>
<sequence>MSTADAGERFETQSAPDSSADRRRHRKNEDLARIFVHRASIYLHGIYKAAHEILIRYRIMELIHTIFNNLQKHPLLALGVSIAIITISLPIVIFIFITTATAMMAFTGFVLFEGALITSASMILFSLFIAVFAIGMIVILVSLACFFGLSRFYEYATQFKLDDAHEYLRDM</sequence>
<feature type="transmembrane region" description="Helical" evidence="2">
    <location>
        <begin position="75"/>
        <end position="103"/>
    </location>
</feature>
<reference evidence="3" key="1">
    <citation type="submission" date="2018-01" db="EMBL/GenBank/DDBJ databases">
        <title>An insight into the sialome of Amazonian anophelines.</title>
        <authorList>
            <person name="Ribeiro J.M."/>
            <person name="Scarpassa V."/>
            <person name="Calvo E."/>
        </authorList>
    </citation>
    <scope>NUCLEOTIDE SEQUENCE</scope>
    <source>
        <tissue evidence="3">Salivary glands</tissue>
    </source>
</reference>
<keyword evidence="2" id="KW-0812">Transmembrane</keyword>
<keyword evidence="2" id="KW-1133">Transmembrane helix</keyword>
<evidence type="ECO:0000256" key="1">
    <source>
        <dbReference type="SAM" id="MobiDB-lite"/>
    </source>
</evidence>
<proteinExistence type="predicted"/>
<feature type="transmembrane region" description="Helical" evidence="2">
    <location>
        <begin position="123"/>
        <end position="149"/>
    </location>
</feature>
<keyword evidence="2" id="KW-0472">Membrane</keyword>
<dbReference type="Pfam" id="PF16015">
    <property type="entry name" value="Promethin"/>
    <property type="match status" value="1"/>
</dbReference>